<proteinExistence type="predicted"/>
<organism evidence="1 2">
    <name type="scientific">Fusarium duplospermum</name>
    <dbReference type="NCBI Taxonomy" id="1325734"/>
    <lineage>
        <taxon>Eukaryota</taxon>
        <taxon>Fungi</taxon>
        <taxon>Dikarya</taxon>
        <taxon>Ascomycota</taxon>
        <taxon>Pezizomycotina</taxon>
        <taxon>Sordariomycetes</taxon>
        <taxon>Hypocreomycetidae</taxon>
        <taxon>Hypocreales</taxon>
        <taxon>Nectriaceae</taxon>
        <taxon>Fusarium</taxon>
        <taxon>Fusarium solani species complex</taxon>
    </lineage>
</organism>
<sequence>MKHITATPAFRSAAEAINLPPVQDFEPVPDRPNIRRLSTLPEDYPKIIQEFESEGLSLRYDAGPDVVWVKGSPYIPDGRVGVCIILPEPKSTQNEREIAGCSDFVNDTFHKVPEQEQASSDLAVTLEPAGTTKPPAIDLGQVEIGRVIPGGGGLSAMAKAQWGAGNIIVLNPYEYLRAGRGVIAMIFIRYKTYQLIDVLSCGSRVEPFLAGFTSSPNSTVERGPWRAISCGRMTPCFWLMGGRGSLECLMFQSKPVEFRCYLGILMRKLAKTEVSTRIMEVDFWLKPT</sequence>
<keyword evidence="2" id="KW-1185">Reference proteome</keyword>
<evidence type="ECO:0000313" key="1">
    <source>
        <dbReference type="EMBL" id="RSL43388.1"/>
    </source>
</evidence>
<dbReference type="Proteomes" id="UP000288168">
    <property type="component" value="Unassembled WGS sequence"/>
</dbReference>
<name>A0A428NRG9_9HYPO</name>
<dbReference type="EMBL" id="NKCI01000326">
    <property type="protein sequence ID" value="RSL43388.1"/>
    <property type="molecule type" value="Genomic_DNA"/>
</dbReference>
<comment type="caution">
    <text evidence="1">The sequence shown here is derived from an EMBL/GenBank/DDBJ whole genome shotgun (WGS) entry which is preliminary data.</text>
</comment>
<protein>
    <submittedName>
        <fullName evidence="1">Uncharacterized protein</fullName>
    </submittedName>
</protein>
<gene>
    <name evidence="1" type="ORF">CEP54_015104</name>
</gene>
<reference evidence="1 2" key="1">
    <citation type="submission" date="2017-06" db="EMBL/GenBank/DDBJ databases">
        <title>Comparative genomic analysis of Ambrosia Fusariam Clade fungi.</title>
        <authorList>
            <person name="Stajich J.E."/>
            <person name="Carrillo J."/>
            <person name="Kijimoto T."/>
            <person name="Eskalen A."/>
            <person name="O'Donnell K."/>
            <person name="Kasson M."/>
        </authorList>
    </citation>
    <scope>NUCLEOTIDE SEQUENCE [LARGE SCALE GENOMIC DNA]</scope>
    <source>
        <strain evidence="1 2">NRRL62584</strain>
    </source>
</reference>
<evidence type="ECO:0000313" key="2">
    <source>
        <dbReference type="Proteomes" id="UP000288168"/>
    </source>
</evidence>
<dbReference type="AlphaFoldDB" id="A0A428NRG9"/>
<accession>A0A428NRG9</accession>